<dbReference type="Proteomes" id="UP000277204">
    <property type="component" value="Unassembled WGS sequence"/>
</dbReference>
<gene>
    <name evidence="1" type="ORF">SMRZ_LOCUS4701</name>
</gene>
<dbReference type="EMBL" id="UZAI01001520">
    <property type="protein sequence ID" value="VDO62805.1"/>
    <property type="molecule type" value="Genomic_DNA"/>
</dbReference>
<feature type="non-terminal residue" evidence="1">
    <location>
        <position position="1"/>
    </location>
</feature>
<protein>
    <submittedName>
        <fullName evidence="1">Uncharacterized protein</fullName>
    </submittedName>
</protein>
<evidence type="ECO:0000313" key="2">
    <source>
        <dbReference type="Proteomes" id="UP000277204"/>
    </source>
</evidence>
<reference evidence="1 2" key="1">
    <citation type="submission" date="2018-11" db="EMBL/GenBank/DDBJ databases">
        <authorList>
            <consortium name="Pathogen Informatics"/>
        </authorList>
    </citation>
    <scope>NUCLEOTIDE SEQUENCE [LARGE SCALE GENOMIC DNA]</scope>
    <source>
        <strain evidence="1 2">Zambia</strain>
    </source>
</reference>
<dbReference type="AlphaFoldDB" id="A0A183LLM6"/>
<evidence type="ECO:0000313" key="1">
    <source>
        <dbReference type="EMBL" id="VDO62805.1"/>
    </source>
</evidence>
<organism evidence="1 2">
    <name type="scientific">Schistosoma margrebowiei</name>
    <dbReference type="NCBI Taxonomy" id="48269"/>
    <lineage>
        <taxon>Eukaryota</taxon>
        <taxon>Metazoa</taxon>
        <taxon>Spiralia</taxon>
        <taxon>Lophotrochozoa</taxon>
        <taxon>Platyhelminthes</taxon>
        <taxon>Trematoda</taxon>
        <taxon>Digenea</taxon>
        <taxon>Strigeidida</taxon>
        <taxon>Schistosomatoidea</taxon>
        <taxon>Schistosomatidae</taxon>
        <taxon>Schistosoma</taxon>
    </lineage>
</organism>
<keyword evidence="2" id="KW-1185">Reference proteome</keyword>
<accession>A0A183LLM6</accession>
<proteinExistence type="predicted"/>
<sequence length="45" mass="4985">VIFQSSPLIFTSYCIDLNALFNCLSQCNCQSTALHVVTDIVLSYV</sequence>
<name>A0A183LLM6_9TREM</name>